<dbReference type="SUPFAM" id="SSF51182">
    <property type="entry name" value="RmlC-like cupins"/>
    <property type="match status" value="1"/>
</dbReference>
<proteinExistence type="predicted"/>
<name>A0A0D6MJU5_9PROT</name>
<dbReference type="OrthoDB" id="7506908at2"/>
<dbReference type="Pfam" id="PF07883">
    <property type="entry name" value="Cupin_2"/>
    <property type="match status" value="1"/>
</dbReference>
<dbReference type="STRING" id="1231623.Tasa_012_073"/>
<keyword evidence="1" id="KW-0732">Signal</keyword>
<dbReference type="InterPro" id="IPR011051">
    <property type="entry name" value="RmlC_Cupin_sf"/>
</dbReference>
<dbReference type="EMBL" id="BALE01000012">
    <property type="protein sequence ID" value="GAN53897.1"/>
    <property type="molecule type" value="Genomic_DNA"/>
</dbReference>
<organism evidence="3 4">
    <name type="scientific">Tanticharoenia sakaeratensis NBRC 103193</name>
    <dbReference type="NCBI Taxonomy" id="1231623"/>
    <lineage>
        <taxon>Bacteria</taxon>
        <taxon>Pseudomonadati</taxon>
        <taxon>Pseudomonadota</taxon>
        <taxon>Alphaproteobacteria</taxon>
        <taxon>Acetobacterales</taxon>
        <taxon>Acetobacteraceae</taxon>
        <taxon>Tanticharoenia</taxon>
    </lineage>
</organism>
<dbReference type="Proteomes" id="UP000032679">
    <property type="component" value="Unassembled WGS sequence"/>
</dbReference>
<evidence type="ECO:0000259" key="2">
    <source>
        <dbReference type="Pfam" id="PF07883"/>
    </source>
</evidence>
<protein>
    <recommendedName>
        <fullName evidence="2">Cupin type-2 domain-containing protein</fullName>
    </recommendedName>
</protein>
<sequence>MKKWIALVAVLTATPIMAQPDSGTAASVIPGPTSVHWKPAPPDFPKGVMLATMMGDPGKPGVFVIRAMMPAHSVIAPHIHDSDEALTVISGHVRHYIGPAMDAAHGQALKPGAFVHLPQGTPHAVATDGGPAVLEVAGTGPFSMHYVNPGDDPSQKAAQR</sequence>
<feature type="domain" description="Cupin type-2" evidence="2">
    <location>
        <begin position="69"/>
        <end position="133"/>
    </location>
</feature>
<feature type="signal peptide" evidence="1">
    <location>
        <begin position="1"/>
        <end position="18"/>
    </location>
</feature>
<dbReference type="InterPro" id="IPR013096">
    <property type="entry name" value="Cupin_2"/>
</dbReference>
<dbReference type="RefSeq" id="WP_084712119.1">
    <property type="nucleotide sequence ID" value="NZ_BALE01000012.1"/>
</dbReference>
<evidence type="ECO:0000256" key="1">
    <source>
        <dbReference type="SAM" id="SignalP"/>
    </source>
</evidence>
<dbReference type="AlphaFoldDB" id="A0A0D6MJU5"/>
<gene>
    <name evidence="3" type="ORF">Tasa_012_073</name>
</gene>
<feature type="chain" id="PRO_5002307903" description="Cupin type-2 domain-containing protein" evidence="1">
    <location>
        <begin position="19"/>
        <end position="160"/>
    </location>
</feature>
<dbReference type="CDD" id="cd06989">
    <property type="entry name" value="cupin_DRT102"/>
    <property type="match status" value="1"/>
</dbReference>
<evidence type="ECO:0000313" key="3">
    <source>
        <dbReference type="EMBL" id="GAN53897.1"/>
    </source>
</evidence>
<dbReference type="Gene3D" id="2.60.120.10">
    <property type="entry name" value="Jelly Rolls"/>
    <property type="match status" value="1"/>
</dbReference>
<reference evidence="3 4" key="1">
    <citation type="submission" date="2012-10" db="EMBL/GenBank/DDBJ databases">
        <title>Genome sequencing of Tanticharoenia sakaeratensis NBRC 103193.</title>
        <authorList>
            <person name="Azuma Y."/>
            <person name="Hadano H."/>
            <person name="Hirakawa H."/>
            <person name="Matsushita K."/>
        </authorList>
    </citation>
    <scope>NUCLEOTIDE SEQUENCE [LARGE SCALE GENOMIC DNA]</scope>
    <source>
        <strain evidence="3 4">NBRC 103193</strain>
    </source>
</reference>
<keyword evidence="4" id="KW-1185">Reference proteome</keyword>
<dbReference type="InterPro" id="IPR014710">
    <property type="entry name" value="RmlC-like_jellyroll"/>
</dbReference>
<evidence type="ECO:0000313" key="4">
    <source>
        <dbReference type="Proteomes" id="UP000032679"/>
    </source>
</evidence>
<comment type="caution">
    <text evidence="3">The sequence shown here is derived from an EMBL/GenBank/DDBJ whole genome shotgun (WGS) entry which is preliminary data.</text>
</comment>
<accession>A0A0D6MJU5</accession>